<organism evidence="2 3">
    <name type="scientific">Rhipicephalus microplus</name>
    <name type="common">Cattle tick</name>
    <name type="synonym">Boophilus microplus</name>
    <dbReference type="NCBI Taxonomy" id="6941"/>
    <lineage>
        <taxon>Eukaryota</taxon>
        <taxon>Metazoa</taxon>
        <taxon>Ecdysozoa</taxon>
        <taxon>Arthropoda</taxon>
        <taxon>Chelicerata</taxon>
        <taxon>Arachnida</taxon>
        <taxon>Acari</taxon>
        <taxon>Parasitiformes</taxon>
        <taxon>Ixodida</taxon>
        <taxon>Ixodoidea</taxon>
        <taxon>Ixodidae</taxon>
        <taxon>Rhipicephalinae</taxon>
        <taxon>Rhipicephalus</taxon>
        <taxon>Boophilus</taxon>
    </lineage>
</organism>
<protein>
    <submittedName>
        <fullName evidence="2">Uncharacterized protein</fullName>
    </submittedName>
</protein>
<proteinExistence type="predicted"/>
<sequence length="190" mass="20431">MPTPPPVRPTPPPIPPPSPAPTPPTTTLPPVPTTSSPPPTFPTPKATTSTSPPIITSHAMGKTPLFCTFGVHKLDYKSINFKPCDYAFIPFYVRGGDTFTDDSNAIIKELINAASTSTRTNRSAVIGDISSSAGKAKIKEYWTSKKIYHYAVFDIGVKKSELSEEKMIIGEAFGLLRGTAYKLQGSSFEG</sequence>
<dbReference type="Proteomes" id="UP000821866">
    <property type="component" value="Chromosome 1"/>
</dbReference>
<feature type="compositionally biased region" description="Low complexity" evidence="1">
    <location>
        <begin position="43"/>
        <end position="54"/>
    </location>
</feature>
<reference evidence="2" key="2">
    <citation type="submission" date="2021-09" db="EMBL/GenBank/DDBJ databases">
        <authorList>
            <person name="Jia N."/>
            <person name="Wang J."/>
            <person name="Shi W."/>
            <person name="Du L."/>
            <person name="Sun Y."/>
            <person name="Zhan W."/>
            <person name="Jiang J."/>
            <person name="Wang Q."/>
            <person name="Zhang B."/>
            <person name="Ji P."/>
            <person name="Sakyi L.B."/>
            <person name="Cui X."/>
            <person name="Yuan T."/>
            <person name="Jiang B."/>
            <person name="Yang W."/>
            <person name="Lam T.T.-Y."/>
            <person name="Chang Q."/>
            <person name="Ding S."/>
            <person name="Wang X."/>
            <person name="Zhu J."/>
            <person name="Ruan X."/>
            <person name="Zhao L."/>
            <person name="Wei J."/>
            <person name="Que T."/>
            <person name="Du C."/>
            <person name="Cheng J."/>
            <person name="Dai P."/>
            <person name="Han X."/>
            <person name="Huang E."/>
            <person name="Gao Y."/>
            <person name="Liu J."/>
            <person name="Shao H."/>
            <person name="Ye R."/>
            <person name="Li L."/>
            <person name="Wei W."/>
            <person name="Wang X."/>
            <person name="Wang C."/>
            <person name="Huo Q."/>
            <person name="Li W."/>
            <person name="Guo W."/>
            <person name="Chen H."/>
            <person name="Chen S."/>
            <person name="Zhou L."/>
            <person name="Zhou L."/>
            <person name="Ni X."/>
            <person name="Tian J."/>
            <person name="Zhou Y."/>
            <person name="Sheng Y."/>
            <person name="Liu T."/>
            <person name="Pan Y."/>
            <person name="Xia L."/>
            <person name="Li J."/>
            <person name="Zhao F."/>
            <person name="Cao W."/>
        </authorList>
    </citation>
    <scope>NUCLEOTIDE SEQUENCE</scope>
    <source>
        <strain evidence="2">Rmic-2018</strain>
        <tissue evidence="2">Larvae</tissue>
    </source>
</reference>
<evidence type="ECO:0000256" key="1">
    <source>
        <dbReference type="SAM" id="MobiDB-lite"/>
    </source>
</evidence>
<dbReference type="EMBL" id="JABSTU010000001">
    <property type="protein sequence ID" value="KAH8041220.1"/>
    <property type="molecule type" value="Genomic_DNA"/>
</dbReference>
<name>A0A9J6F3T1_RHIMP</name>
<evidence type="ECO:0000313" key="2">
    <source>
        <dbReference type="EMBL" id="KAH8041220.1"/>
    </source>
</evidence>
<dbReference type="PRINTS" id="PR01217">
    <property type="entry name" value="PRICHEXTENSN"/>
</dbReference>
<keyword evidence="3" id="KW-1185">Reference proteome</keyword>
<feature type="region of interest" description="Disordered" evidence="1">
    <location>
        <begin position="1"/>
        <end position="54"/>
    </location>
</feature>
<evidence type="ECO:0000313" key="3">
    <source>
        <dbReference type="Proteomes" id="UP000821866"/>
    </source>
</evidence>
<dbReference type="AlphaFoldDB" id="A0A9J6F3T1"/>
<accession>A0A9J6F3T1</accession>
<gene>
    <name evidence="2" type="ORF">HPB51_014368</name>
</gene>
<comment type="caution">
    <text evidence="2">The sequence shown here is derived from an EMBL/GenBank/DDBJ whole genome shotgun (WGS) entry which is preliminary data.</text>
</comment>
<reference evidence="2" key="1">
    <citation type="journal article" date="2020" name="Cell">
        <title>Large-Scale Comparative Analyses of Tick Genomes Elucidate Their Genetic Diversity and Vector Capacities.</title>
        <authorList>
            <consortium name="Tick Genome and Microbiome Consortium (TIGMIC)"/>
            <person name="Jia N."/>
            <person name="Wang J."/>
            <person name="Shi W."/>
            <person name="Du L."/>
            <person name="Sun Y."/>
            <person name="Zhan W."/>
            <person name="Jiang J.F."/>
            <person name="Wang Q."/>
            <person name="Zhang B."/>
            <person name="Ji P."/>
            <person name="Bell-Sakyi L."/>
            <person name="Cui X.M."/>
            <person name="Yuan T.T."/>
            <person name="Jiang B.G."/>
            <person name="Yang W.F."/>
            <person name="Lam T.T."/>
            <person name="Chang Q.C."/>
            <person name="Ding S.J."/>
            <person name="Wang X.J."/>
            <person name="Zhu J.G."/>
            <person name="Ruan X.D."/>
            <person name="Zhao L."/>
            <person name="Wei J.T."/>
            <person name="Ye R.Z."/>
            <person name="Que T.C."/>
            <person name="Du C.H."/>
            <person name="Zhou Y.H."/>
            <person name="Cheng J.X."/>
            <person name="Dai P.F."/>
            <person name="Guo W.B."/>
            <person name="Han X.H."/>
            <person name="Huang E.J."/>
            <person name="Li L.F."/>
            <person name="Wei W."/>
            <person name="Gao Y.C."/>
            <person name="Liu J.Z."/>
            <person name="Shao H.Z."/>
            <person name="Wang X."/>
            <person name="Wang C.C."/>
            <person name="Yang T.C."/>
            <person name="Huo Q.B."/>
            <person name="Li W."/>
            <person name="Chen H.Y."/>
            <person name="Chen S.E."/>
            <person name="Zhou L.G."/>
            <person name="Ni X.B."/>
            <person name="Tian J.H."/>
            <person name="Sheng Y."/>
            <person name="Liu T."/>
            <person name="Pan Y.S."/>
            <person name="Xia L.Y."/>
            <person name="Li J."/>
            <person name="Zhao F."/>
            <person name="Cao W.C."/>
        </authorList>
    </citation>
    <scope>NUCLEOTIDE SEQUENCE</scope>
    <source>
        <strain evidence="2">Rmic-2018</strain>
    </source>
</reference>
<feature type="compositionally biased region" description="Pro residues" evidence="1">
    <location>
        <begin position="1"/>
        <end position="42"/>
    </location>
</feature>